<dbReference type="NCBIfam" id="TIGR01090">
    <property type="entry name" value="apt"/>
    <property type="match status" value="1"/>
</dbReference>
<dbReference type="GO" id="GO:0002055">
    <property type="term" value="F:adenine binding"/>
    <property type="evidence" value="ECO:0007669"/>
    <property type="project" value="TreeGrafter"/>
</dbReference>
<dbReference type="PANTHER" id="PTHR32315:SF3">
    <property type="entry name" value="ADENINE PHOSPHORIBOSYLTRANSFERASE"/>
    <property type="match status" value="1"/>
</dbReference>
<comment type="function">
    <text evidence="2 11">Catalyzes a salvage reaction resulting in the formation of AMP, that is energically less costly than de novo synthesis.</text>
</comment>
<organism evidence="13 14">
    <name type="scientific">Caballeronia terrestris</name>
    <dbReference type="NCBI Taxonomy" id="1226301"/>
    <lineage>
        <taxon>Bacteria</taxon>
        <taxon>Pseudomonadati</taxon>
        <taxon>Pseudomonadota</taxon>
        <taxon>Betaproteobacteria</taxon>
        <taxon>Burkholderiales</taxon>
        <taxon>Burkholderiaceae</taxon>
        <taxon>Caballeronia</taxon>
    </lineage>
</organism>
<dbReference type="CDD" id="cd06223">
    <property type="entry name" value="PRTases_typeI"/>
    <property type="match status" value="1"/>
</dbReference>
<evidence type="ECO:0000256" key="7">
    <source>
        <dbReference type="ARBA" id="ARBA00022490"/>
    </source>
</evidence>
<dbReference type="OrthoDB" id="9803963at2"/>
<dbReference type="GO" id="GO:0003999">
    <property type="term" value="F:adenine phosphoribosyltransferase activity"/>
    <property type="evidence" value="ECO:0007669"/>
    <property type="project" value="UniProtKB-UniRule"/>
</dbReference>
<dbReference type="PANTHER" id="PTHR32315">
    <property type="entry name" value="ADENINE PHOSPHORIBOSYLTRANSFERASE"/>
    <property type="match status" value="1"/>
</dbReference>
<dbReference type="InterPro" id="IPR029057">
    <property type="entry name" value="PRTase-like"/>
</dbReference>
<dbReference type="Gene3D" id="3.40.50.2020">
    <property type="match status" value="1"/>
</dbReference>
<dbReference type="GO" id="GO:0006168">
    <property type="term" value="P:adenine salvage"/>
    <property type="evidence" value="ECO:0007669"/>
    <property type="project" value="InterPro"/>
</dbReference>
<evidence type="ECO:0000256" key="10">
    <source>
        <dbReference type="ARBA" id="ARBA00022726"/>
    </source>
</evidence>
<dbReference type="InterPro" id="IPR005764">
    <property type="entry name" value="Ade_phspho_trans"/>
</dbReference>
<comment type="similarity">
    <text evidence="5 11">Belongs to the purine/pyrimidine phosphoribosyltransferase family.</text>
</comment>
<dbReference type="GO" id="GO:0016208">
    <property type="term" value="F:AMP binding"/>
    <property type="evidence" value="ECO:0007669"/>
    <property type="project" value="TreeGrafter"/>
</dbReference>
<gene>
    <name evidence="11" type="primary">apt</name>
    <name evidence="13" type="ORF">AWB67_01766</name>
</gene>
<dbReference type="GO" id="GO:0044209">
    <property type="term" value="P:AMP salvage"/>
    <property type="evidence" value="ECO:0007669"/>
    <property type="project" value="UniProtKB-UniRule"/>
</dbReference>
<evidence type="ECO:0000256" key="11">
    <source>
        <dbReference type="HAMAP-Rule" id="MF_00004"/>
    </source>
</evidence>
<evidence type="ECO:0000256" key="8">
    <source>
        <dbReference type="ARBA" id="ARBA00022676"/>
    </source>
</evidence>
<protein>
    <recommendedName>
        <fullName evidence="6 11">Adenine phosphoribosyltransferase</fullName>
        <shortName evidence="11">APRT</shortName>
        <ecNumber evidence="6 11">2.4.2.7</ecNumber>
    </recommendedName>
</protein>
<keyword evidence="8 11" id="KW-0328">Glycosyltransferase</keyword>
<evidence type="ECO:0000256" key="2">
    <source>
        <dbReference type="ARBA" id="ARBA00003968"/>
    </source>
</evidence>
<dbReference type="HAMAP" id="MF_00004">
    <property type="entry name" value="Aden_phosphoribosyltr"/>
    <property type="match status" value="1"/>
</dbReference>
<name>A0A158HGW4_9BURK</name>
<keyword evidence="9 11" id="KW-0808">Transferase</keyword>
<accession>A0A158HGW4</accession>
<dbReference type="EC" id="2.4.2.7" evidence="6 11"/>
<comment type="caution">
    <text evidence="13">The sequence shown here is derived from an EMBL/GenBank/DDBJ whole genome shotgun (WGS) entry which is preliminary data.</text>
</comment>
<evidence type="ECO:0000256" key="6">
    <source>
        <dbReference type="ARBA" id="ARBA00011893"/>
    </source>
</evidence>
<evidence type="ECO:0000313" key="14">
    <source>
        <dbReference type="Proteomes" id="UP000054925"/>
    </source>
</evidence>
<dbReference type="Proteomes" id="UP000054925">
    <property type="component" value="Unassembled WGS sequence"/>
</dbReference>
<sequence length="188" mass="20418">MSSLPTTAPSNAAQFIKNRVRTIDGWPQPGVQFRDITPVLADRRALRTLIDLFVQRYIDAKLDTIAGLDARGFIIGPILAYELSIGFVPIRKKGKLPYKTLSQSYELEYASATVEIHEDACQPGERVVIVDDLIATGGTMMAGTQLLKRLGAVVVEGAAIIDLPDLGGSTLLKESGLPLFTVCEFADR</sequence>
<proteinExistence type="inferred from homology"/>
<dbReference type="InterPro" id="IPR050054">
    <property type="entry name" value="UPRTase/APRTase"/>
</dbReference>
<keyword evidence="10 11" id="KW-0660">Purine salvage</keyword>
<dbReference type="SUPFAM" id="SSF53271">
    <property type="entry name" value="PRTase-like"/>
    <property type="match status" value="1"/>
</dbReference>
<dbReference type="UniPathway" id="UPA00588">
    <property type="reaction ID" value="UER00646"/>
</dbReference>
<keyword evidence="14" id="KW-1185">Reference proteome</keyword>
<feature type="domain" description="Phosphoribosyltransferase" evidence="12">
    <location>
        <begin position="47"/>
        <end position="162"/>
    </location>
</feature>
<dbReference type="FunFam" id="3.40.50.2020:FF:000021">
    <property type="entry name" value="Adenine phosphoribosyltransferase"/>
    <property type="match status" value="1"/>
</dbReference>
<dbReference type="NCBIfam" id="NF002634">
    <property type="entry name" value="PRK02304.1-3"/>
    <property type="match status" value="1"/>
</dbReference>
<evidence type="ECO:0000256" key="9">
    <source>
        <dbReference type="ARBA" id="ARBA00022679"/>
    </source>
</evidence>
<evidence type="ECO:0000256" key="3">
    <source>
        <dbReference type="ARBA" id="ARBA00004496"/>
    </source>
</evidence>
<dbReference type="GO" id="GO:0006166">
    <property type="term" value="P:purine ribonucleoside salvage"/>
    <property type="evidence" value="ECO:0007669"/>
    <property type="project" value="UniProtKB-UniRule"/>
</dbReference>
<comment type="pathway">
    <text evidence="4 11">Purine metabolism; AMP biosynthesis via salvage pathway; AMP from adenine: step 1/1.</text>
</comment>
<dbReference type="AlphaFoldDB" id="A0A158HGW4"/>
<comment type="subcellular location">
    <subcellularLocation>
        <location evidence="3 11">Cytoplasm</location>
    </subcellularLocation>
</comment>
<dbReference type="RefSeq" id="WP_087655932.1">
    <property type="nucleotide sequence ID" value="NZ_FCOL02000007.1"/>
</dbReference>
<evidence type="ECO:0000259" key="12">
    <source>
        <dbReference type="Pfam" id="PF00156"/>
    </source>
</evidence>
<comment type="subunit">
    <text evidence="11">Homodimer.</text>
</comment>
<comment type="catalytic activity">
    <reaction evidence="1 11">
        <text>AMP + diphosphate = 5-phospho-alpha-D-ribose 1-diphosphate + adenine</text>
        <dbReference type="Rhea" id="RHEA:16609"/>
        <dbReference type="ChEBI" id="CHEBI:16708"/>
        <dbReference type="ChEBI" id="CHEBI:33019"/>
        <dbReference type="ChEBI" id="CHEBI:58017"/>
        <dbReference type="ChEBI" id="CHEBI:456215"/>
        <dbReference type="EC" id="2.4.2.7"/>
    </reaction>
</comment>
<dbReference type="NCBIfam" id="NF002636">
    <property type="entry name" value="PRK02304.1-5"/>
    <property type="match status" value="1"/>
</dbReference>
<dbReference type="GO" id="GO:0005737">
    <property type="term" value="C:cytoplasm"/>
    <property type="evidence" value="ECO:0007669"/>
    <property type="project" value="UniProtKB-SubCell"/>
</dbReference>
<reference evidence="13" key="1">
    <citation type="submission" date="2016-01" db="EMBL/GenBank/DDBJ databases">
        <authorList>
            <person name="Peeters C."/>
        </authorList>
    </citation>
    <scope>NUCLEOTIDE SEQUENCE [LARGE SCALE GENOMIC DNA]</scope>
    <source>
        <strain evidence="13">LMG 22937</strain>
    </source>
</reference>
<dbReference type="EMBL" id="FCOL02000007">
    <property type="protein sequence ID" value="SAL43594.1"/>
    <property type="molecule type" value="Genomic_DNA"/>
</dbReference>
<evidence type="ECO:0000313" key="13">
    <source>
        <dbReference type="EMBL" id="SAL43594.1"/>
    </source>
</evidence>
<dbReference type="Pfam" id="PF00156">
    <property type="entry name" value="Pribosyltran"/>
    <property type="match status" value="1"/>
</dbReference>
<evidence type="ECO:0000256" key="1">
    <source>
        <dbReference type="ARBA" id="ARBA00000868"/>
    </source>
</evidence>
<dbReference type="InterPro" id="IPR000836">
    <property type="entry name" value="PRTase_dom"/>
</dbReference>
<evidence type="ECO:0000256" key="4">
    <source>
        <dbReference type="ARBA" id="ARBA00004659"/>
    </source>
</evidence>
<keyword evidence="7 11" id="KW-0963">Cytoplasm</keyword>
<evidence type="ECO:0000256" key="5">
    <source>
        <dbReference type="ARBA" id="ARBA00008391"/>
    </source>
</evidence>